<dbReference type="Pfam" id="PF00241">
    <property type="entry name" value="Cofilin_ADF"/>
    <property type="match status" value="1"/>
</dbReference>
<protein>
    <recommendedName>
        <fullName evidence="6">ADF-H domain-containing protein</fullName>
    </recommendedName>
</protein>
<dbReference type="GO" id="GO:0005884">
    <property type="term" value="C:actin filament"/>
    <property type="evidence" value="ECO:0007669"/>
    <property type="project" value="TreeGrafter"/>
</dbReference>
<organism evidence="7 8">
    <name type="scientific">Syncephalis pseudoplumigaleata</name>
    <dbReference type="NCBI Taxonomy" id="1712513"/>
    <lineage>
        <taxon>Eukaryota</taxon>
        <taxon>Fungi</taxon>
        <taxon>Fungi incertae sedis</taxon>
        <taxon>Zoopagomycota</taxon>
        <taxon>Zoopagomycotina</taxon>
        <taxon>Zoopagomycetes</taxon>
        <taxon>Zoopagales</taxon>
        <taxon>Piptocephalidaceae</taxon>
        <taxon>Syncephalis</taxon>
    </lineage>
</organism>
<dbReference type="GO" id="GO:0051015">
    <property type="term" value="F:actin filament binding"/>
    <property type="evidence" value="ECO:0007669"/>
    <property type="project" value="TreeGrafter"/>
</dbReference>
<dbReference type="Proteomes" id="UP000278143">
    <property type="component" value="Unassembled WGS sequence"/>
</dbReference>
<evidence type="ECO:0000256" key="3">
    <source>
        <dbReference type="ARBA" id="ARBA00023203"/>
    </source>
</evidence>
<sequence length="130" mass="14335">MHSRRLLLQYEGPKSDSLVVAGTGTGGLAELKTHLKRDQAAYAYVRMIISNDELSKRPKFVLICWCGEGVGVMRKAKMSIHLSDVNAIIKHQAIKRDARTLGELSEDEIKLALRIASGNAAWNDHCTDGC</sequence>
<dbReference type="Gene3D" id="3.40.20.10">
    <property type="entry name" value="Severin"/>
    <property type="match status" value="1"/>
</dbReference>
<dbReference type="OrthoDB" id="20822at2759"/>
<reference evidence="8" key="1">
    <citation type="journal article" date="2018" name="Nat. Microbiol.">
        <title>Leveraging single-cell genomics to expand the fungal tree of life.</title>
        <authorList>
            <person name="Ahrendt S.R."/>
            <person name="Quandt C.A."/>
            <person name="Ciobanu D."/>
            <person name="Clum A."/>
            <person name="Salamov A."/>
            <person name="Andreopoulos B."/>
            <person name="Cheng J.F."/>
            <person name="Woyke T."/>
            <person name="Pelin A."/>
            <person name="Henrissat B."/>
            <person name="Reynolds N.K."/>
            <person name="Benny G.L."/>
            <person name="Smith M.E."/>
            <person name="James T.Y."/>
            <person name="Grigoriev I.V."/>
        </authorList>
    </citation>
    <scope>NUCLEOTIDE SEQUENCE [LARGE SCALE GENOMIC DNA]</scope>
    <source>
        <strain evidence="8">Benny S71-1</strain>
    </source>
</reference>
<dbReference type="PANTHER" id="PTHR10829:SF56">
    <property type="entry name" value="ADF-H DOMAIN-CONTAINING PROTEIN"/>
    <property type="match status" value="1"/>
</dbReference>
<feature type="domain" description="ADF-H" evidence="6">
    <location>
        <begin position="1"/>
        <end position="114"/>
    </location>
</feature>
<evidence type="ECO:0000256" key="5">
    <source>
        <dbReference type="ARBA" id="ARBA00038052"/>
    </source>
</evidence>
<dbReference type="AlphaFoldDB" id="A0A4P9YSD6"/>
<dbReference type="GO" id="GO:0030427">
    <property type="term" value="C:site of polarized growth"/>
    <property type="evidence" value="ECO:0007669"/>
    <property type="project" value="TreeGrafter"/>
</dbReference>
<evidence type="ECO:0000256" key="4">
    <source>
        <dbReference type="ARBA" id="ARBA00023212"/>
    </source>
</evidence>
<dbReference type="GO" id="GO:0030833">
    <property type="term" value="P:regulation of actin filament polymerization"/>
    <property type="evidence" value="ECO:0007669"/>
    <property type="project" value="TreeGrafter"/>
</dbReference>
<dbReference type="PANTHER" id="PTHR10829">
    <property type="entry name" value="CORTACTIN AND DREBRIN"/>
    <property type="match status" value="1"/>
</dbReference>
<keyword evidence="4" id="KW-0206">Cytoskeleton</keyword>
<keyword evidence="2" id="KW-0963">Cytoplasm</keyword>
<dbReference type="EMBL" id="KZ992323">
    <property type="protein sequence ID" value="RKP22272.1"/>
    <property type="molecule type" value="Genomic_DNA"/>
</dbReference>
<evidence type="ECO:0000313" key="8">
    <source>
        <dbReference type="Proteomes" id="UP000278143"/>
    </source>
</evidence>
<dbReference type="SUPFAM" id="SSF55753">
    <property type="entry name" value="Actin depolymerizing proteins"/>
    <property type="match status" value="1"/>
</dbReference>
<proteinExistence type="inferred from homology"/>
<gene>
    <name evidence="7" type="ORF">SYNPS1DRAFT_20277</name>
</gene>
<dbReference type="FunFam" id="3.40.20.10:FF:000018">
    <property type="entry name" value="Coactosin-like 1"/>
    <property type="match status" value="1"/>
</dbReference>
<name>A0A4P9YSD6_9FUNG</name>
<keyword evidence="3" id="KW-0009">Actin-binding</keyword>
<evidence type="ECO:0000256" key="1">
    <source>
        <dbReference type="ARBA" id="ARBA00004245"/>
    </source>
</evidence>
<evidence type="ECO:0000313" key="7">
    <source>
        <dbReference type="EMBL" id="RKP22272.1"/>
    </source>
</evidence>
<evidence type="ECO:0000259" key="6">
    <source>
        <dbReference type="PROSITE" id="PS51263"/>
    </source>
</evidence>
<dbReference type="InterPro" id="IPR029006">
    <property type="entry name" value="ADF-H/Gelsolin-like_dom_sf"/>
</dbReference>
<keyword evidence="8" id="KW-1185">Reference proteome</keyword>
<comment type="similarity">
    <text evidence="5">Belongs to the actin-binding proteins ADF family. Coactosin subfamily.</text>
</comment>
<dbReference type="InterPro" id="IPR002108">
    <property type="entry name" value="ADF-H"/>
</dbReference>
<dbReference type="GO" id="GO:0030864">
    <property type="term" value="C:cortical actin cytoskeleton"/>
    <property type="evidence" value="ECO:0007669"/>
    <property type="project" value="TreeGrafter"/>
</dbReference>
<dbReference type="PROSITE" id="PS51263">
    <property type="entry name" value="ADF_H"/>
    <property type="match status" value="1"/>
</dbReference>
<comment type="subcellular location">
    <subcellularLocation>
        <location evidence="1">Cytoplasm</location>
        <location evidence="1">Cytoskeleton</location>
    </subcellularLocation>
</comment>
<accession>A0A4P9YSD6</accession>
<dbReference type="CDD" id="cd11282">
    <property type="entry name" value="ADF_coactosin_like"/>
    <property type="match status" value="1"/>
</dbReference>
<evidence type="ECO:0000256" key="2">
    <source>
        <dbReference type="ARBA" id="ARBA00022490"/>
    </source>
</evidence>